<keyword evidence="2" id="KW-0175">Coiled coil</keyword>
<feature type="compositionally biased region" description="Low complexity" evidence="3">
    <location>
        <begin position="1222"/>
        <end position="1252"/>
    </location>
</feature>
<feature type="region of interest" description="Disordered" evidence="3">
    <location>
        <begin position="1165"/>
        <end position="1295"/>
    </location>
</feature>
<accession>A0A0L0DG91</accession>
<dbReference type="Pfam" id="PF04032">
    <property type="entry name" value="Rpr2"/>
    <property type="match status" value="1"/>
</dbReference>
<evidence type="ECO:0000313" key="4">
    <source>
        <dbReference type="EMBL" id="KNC51200.1"/>
    </source>
</evidence>
<sequence>MGLTSALGVLADDSHVCYNKYKVLKRLSEREPTNAKANMLKDPLRNASKDVHKVAKEAKANPAAFATAHVQACVEVLTTYVEALERYAKHPTATRLHADNAAALRKAMARFESDGLAFVAARSPPTEAAFDMAVGLLTKVWIAAADEVAISQDVAALLYPHTQHSPLPAAAAGFELSESDGGAPTNVAAAGDFELSESDGGAPTNVAAAGGFELSESDGGPPAAAAGFELSESDGGAPTNVAAAGGFELSESDGGAPTNVAAAGGFELSSDGGGYGAGFTAAGGGAGAAGGTFDLSESDAGDMPTPSPAPVPTPKGSMPQFMLTDDDEVGAGPDGFELSESDGGPAAPAAGGGFVLSESDGDAYVPPPRPLDMNELNLSTDEDVVLPEVSGFELSPPADVHAGRGLVAAGVGCSLVGINSATRVRANEPSSFKIFAGDSKGFPMVKGGDEFFVKFDGPGEYEVAVEDLDDGTYEVKFTIFRGGNYTLHVRLGSKYGAAVGGTPLPFMVDGEEKDAAAAADDVIPDEAYAILEGREPVASAKSESADMPPSRGPDTFADELGRVLEMQPETSLIDVDTYDKTVMMNALLNTQHTLSTLQMQAGDLSAVAKGVLAQVAELETKQTALVTEWKRSEMKRSKLTSDMHELVAKCSAAGVPVNTASLEAPEPFDSIARRIHAMLDGRRAGPGHALSDFGDDERLALRECLLREVDEIVEQTQSGHTLIKDVLTAKLNYVAKPALGAGEEEYVPSTGAPGPSAGSPARRRSGDPFSDAGSPYRDSDDEYSDAGYRSARRSGRRGSSSRRPSSLAAEGPAVERAYDVARSEIRTMKETAKKTAMRHRLMQARVKQLENARFENLEKGLTRGGAKNASGAAVRRQRTGGASARRGGFGPAPDDEQLRYGEQLNKLSLEHETLRDKFHKLEEEHNLLKKKMRDFSKAADTRVKKLANDHLAAMTEAKRQFDNELKLKHAEVIKLQDEKRLQVVEMRTALEHAHRKDLRALQREHALKAAALREELSDLKQLIEADADALLPRPAFKRGDQRGGLTTERCNYLLSLAAAIAPVAPDLARRHVAGMVATARNGDIVLGDSIQALYCPACFTLYSPETTTTRVTSTSARVSQRARRSLRHMRCHGEAHSQTLVHLREISAIVVRKCKHCGFAAHAPGSYHPHRANEDPNDSLTARSRGSESKAGSKAPALPMAGEALTGSLARVRSSETTPCGSPASSAASSPRTPRTPAQGAAVVAKARALMAGGSGRGSGGGKKRKRSMQALKKKMAGGGGGGSGTKKKKNNLNDFLALL</sequence>
<dbReference type="RefSeq" id="XP_013756439.1">
    <property type="nucleotide sequence ID" value="XM_013900985.1"/>
</dbReference>
<dbReference type="Proteomes" id="UP000054408">
    <property type="component" value="Unassembled WGS sequence"/>
</dbReference>
<dbReference type="EMBL" id="GL349465">
    <property type="protein sequence ID" value="KNC51200.1"/>
    <property type="molecule type" value="Genomic_DNA"/>
</dbReference>
<feature type="region of interest" description="Disordered" evidence="3">
    <location>
        <begin position="329"/>
        <end position="357"/>
    </location>
</feature>
<feature type="repeat" description="Filamin" evidence="1">
    <location>
        <begin position="417"/>
        <end position="508"/>
    </location>
</feature>
<dbReference type="GeneID" id="25569903"/>
<dbReference type="InterPro" id="IPR007175">
    <property type="entry name" value="Rpr2/Snm1/Rpp21"/>
</dbReference>
<feature type="region of interest" description="Disordered" evidence="3">
    <location>
        <begin position="744"/>
        <end position="813"/>
    </location>
</feature>
<dbReference type="SMART" id="SM00557">
    <property type="entry name" value="IG_FLMN"/>
    <property type="match status" value="1"/>
</dbReference>
<feature type="compositionally biased region" description="Basic residues" evidence="3">
    <location>
        <begin position="790"/>
        <end position="800"/>
    </location>
</feature>
<dbReference type="Gene3D" id="2.60.40.10">
    <property type="entry name" value="Immunoglobulins"/>
    <property type="match status" value="1"/>
</dbReference>
<gene>
    <name evidence="4" type="ORF">AMSG_11988</name>
</gene>
<feature type="region of interest" description="Disordered" evidence="3">
    <location>
        <begin position="296"/>
        <end position="315"/>
    </location>
</feature>
<dbReference type="SUPFAM" id="SSF81296">
    <property type="entry name" value="E set domains"/>
    <property type="match status" value="1"/>
</dbReference>
<evidence type="ECO:0000256" key="2">
    <source>
        <dbReference type="SAM" id="Coils"/>
    </source>
</evidence>
<feature type="coiled-coil region" evidence="2">
    <location>
        <begin position="904"/>
        <end position="938"/>
    </location>
</feature>
<dbReference type="InterPro" id="IPR001298">
    <property type="entry name" value="Filamin/ABP280_rpt"/>
</dbReference>
<feature type="region of interest" description="Disordered" evidence="3">
    <location>
        <begin position="194"/>
        <end position="232"/>
    </location>
</feature>
<dbReference type="InterPro" id="IPR013783">
    <property type="entry name" value="Ig-like_fold"/>
</dbReference>
<dbReference type="PROSITE" id="PS50194">
    <property type="entry name" value="FILAMIN_REPEAT"/>
    <property type="match status" value="1"/>
</dbReference>
<dbReference type="InterPro" id="IPR014756">
    <property type="entry name" value="Ig_E-set"/>
</dbReference>
<dbReference type="GO" id="GO:0006396">
    <property type="term" value="P:RNA processing"/>
    <property type="evidence" value="ECO:0007669"/>
    <property type="project" value="InterPro"/>
</dbReference>
<dbReference type="InterPro" id="IPR017868">
    <property type="entry name" value="Filamin/ABP280_repeat-like"/>
</dbReference>
<feature type="region of interest" description="Disordered" evidence="3">
    <location>
        <begin position="862"/>
        <end position="897"/>
    </location>
</feature>
<feature type="compositionally biased region" description="Basic residues" evidence="3">
    <location>
        <begin position="1262"/>
        <end position="1276"/>
    </location>
</feature>
<protein>
    <submittedName>
        <fullName evidence="4">Uncharacterized protein</fullName>
    </submittedName>
</protein>
<dbReference type="Pfam" id="PF00630">
    <property type="entry name" value="Filamin"/>
    <property type="match status" value="1"/>
</dbReference>
<proteinExistence type="predicted"/>
<name>A0A0L0DG91_THETB</name>
<evidence type="ECO:0000313" key="5">
    <source>
        <dbReference type="Proteomes" id="UP000054408"/>
    </source>
</evidence>
<reference evidence="4 5" key="1">
    <citation type="submission" date="2010-05" db="EMBL/GenBank/DDBJ databases">
        <title>The Genome Sequence of Thecamonas trahens ATCC 50062.</title>
        <authorList>
            <consortium name="The Broad Institute Genome Sequencing Platform"/>
            <person name="Russ C."/>
            <person name="Cuomo C."/>
            <person name="Shea T."/>
            <person name="Young S.K."/>
            <person name="Zeng Q."/>
            <person name="Koehrsen M."/>
            <person name="Haas B."/>
            <person name="Borodovsky M."/>
            <person name="Guigo R."/>
            <person name="Alvarado L."/>
            <person name="Berlin A."/>
            <person name="Bochicchio J."/>
            <person name="Borenstein D."/>
            <person name="Chapman S."/>
            <person name="Chen Z."/>
            <person name="Freedman E."/>
            <person name="Gellesch M."/>
            <person name="Goldberg J."/>
            <person name="Griggs A."/>
            <person name="Gujja S."/>
            <person name="Heilman E."/>
            <person name="Heiman D."/>
            <person name="Hepburn T."/>
            <person name="Howarth C."/>
            <person name="Jen D."/>
            <person name="Larson L."/>
            <person name="Mehta T."/>
            <person name="Park D."/>
            <person name="Pearson M."/>
            <person name="Roberts A."/>
            <person name="Saif S."/>
            <person name="Shenoy N."/>
            <person name="Sisk P."/>
            <person name="Stolte C."/>
            <person name="Sykes S."/>
            <person name="Thomson T."/>
            <person name="Walk T."/>
            <person name="White J."/>
            <person name="Yandava C."/>
            <person name="Burger G."/>
            <person name="Gray M.W."/>
            <person name="Holland P.W.H."/>
            <person name="King N."/>
            <person name="Lang F.B.F."/>
            <person name="Roger A.J."/>
            <person name="Ruiz-Trillo I."/>
            <person name="Lander E."/>
            <person name="Nusbaum C."/>
        </authorList>
    </citation>
    <scope>NUCLEOTIDE SEQUENCE [LARGE SCALE GENOMIC DNA]</scope>
    <source>
        <strain evidence="4 5">ATCC 50062</strain>
    </source>
</reference>
<keyword evidence="5" id="KW-1185">Reference proteome</keyword>
<evidence type="ECO:0000256" key="1">
    <source>
        <dbReference type="PROSITE-ProRule" id="PRU00087"/>
    </source>
</evidence>
<evidence type="ECO:0000256" key="3">
    <source>
        <dbReference type="SAM" id="MobiDB-lite"/>
    </source>
</evidence>
<organism evidence="4 5">
    <name type="scientific">Thecamonas trahens ATCC 50062</name>
    <dbReference type="NCBI Taxonomy" id="461836"/>
    <lineage>
        <taxon>Eukaryota</taxon>
        <taxon>Apusozoa</taxon>
        <taxon>Apusomonadida</taxon>
        <taxon>Apusomonadidae</taxon>
        <taxon>Thecamonas</taxon>
    </lineage>
</organism>